<proteinExistence type="inferred from homology"/>
<feature type="transmembrane region" description="Helical" evidence="6">
    <location>
        <begin position="42"/>
        <end position="63"/>
    </location>
</feature>
<evidence type="ECO:0000313" key="9">
    <source>
        <dbReference type="Proteomes" id="UP001359559"/>
    </source>
</evidence>
<feature type="transmembrane region" description="Helical" evidence="6">
    <location>
        <begin position="380"/>
        <end position="400"/>
    </location>
</feature>
<dbReference type="AlphaFoldDB" id="A0AAN9K6G8"/>
<dbReference type="EMBL" id="JAYKXN010000002">
    <property type="protein sequence ID" value="KAK7310462.1"/>
    <property type="molecule type" value="Genomic_DNA"/>
</dbReference>
<dbReference type="GO" id="GO:0016020">
    <property type="term" value="C:membrane"/>
    <property type="evidence" value="ECO:0007669"/>
    <property type="project" value="UniProtKB-SubCell"/>
</dbReference>
<evidence type="ECO:0000256" key="4">
    <source>
        <dbReference type="ARBA" id="ARBA00022989"/>
    </source>
</evidence>
<name>A0AAN9K6G8_CLITE</name>
<feature type="transmembrane region" description="Helical" evidence="6">
    <location>
        <begin position="124"/>
        <end position="141"/>
    </location>
</feature>
<dbReference type="InterPro" id="IPR045069">
    <property type="entry name" value="MATE_euk"/>
</dbReference>
<feature type="transmembrane region" description="Helical" evidence="6">
    <location>
        <begin position="222"/>
        <end position="241"/>
    </location>
</feature>
<evidence type="ECO:0000313" key="8">
    <source>
        <dbReference type="EMBL" id="KAK7310462.1"/>
    </source>
</evidence>
<feature type="transmembrane region" description="Helical" evidence="6">
    <location>
        <begin position="83"/>
        <end position="103"/>
    </location>
</feature>
<feature type="transmembrane region" description="Helical" evidence="6">
    <location>
        <begin position="442"/>
        <end position="461"/>
    </location>
</feature>
<feature type="transmembrane region" description="Helical" evidence="6">
    <location>
        <begin position="412"/>
        <end position="436"/>
    </location>
</feature>
<feature type="transmembrane region" description="Helical" evidence="6">
    <location>
        <begin position="161"/>
        <end position="177"/>
    </location>
</feature>
<dbReference type="GO" id="GO:1990961">
    <property type="term" value="P:xenobiotic detoxification by transmembrane export across the plasma membrane"/>
    <property type="evidence" value="ECO:0007669"/>
    <property type="project" value="InterPro"/>
</dbReference>
<dbReference type="NCBIfam" id="TIGR00797">
    <property type="entry name" value="matE"/>
    <property type="match status" value="1"/>
</dbReference>
<feature type="transmembrane region" description="Helical" evidence="6">
    <location>
        <begin position="306"/>
        <end position="327"/>
    </location>
</feature>
<keyword evidence="4 6" id="KW-1133">Transmembrane helix</keyword>
<feature type="transmembrane region" description="Helical" evidence="6">
    <location>
        <begin position="189"/>
        <end position="210"/>
    </location>
</feature>
<reference evidence="8 9" key="1">
    <citation type="submission" date="2024-01" db="EMBL/GenBank/DDBJ databases">
        <title>The genomes of 5 underutilized Papilionoideae crops provide insights into root nodulation and disease resistance.</title>
        <authorList>
            <person name="Yuan L."/>
        </authorList>
    </citation>
    <scope>NUCLEOTIDE SEQUENCE [LARGE SCALE GENOMIC DNA]</scope>
    <source>
        <strain evidence="8">LY-2023</strain>
        <tissue evidence="8">Leaf</tissue>
    </source>
</reference>
<evidence type="ECO:0000256" key="3">
    <source>
        <dbReference type="ARBA" id="ARBA00022692"/>
    </source>
</evidence>
<protein>
    <recommendedName>
        <fullName evidence="6">Protein DETOXIFICATION</fullName>
    </recommendedName>
    <alternativeName>
        <fullName evidence="6">Multidrug and toxic compound extrusion protein</fullName>
    </alternativeName>
</protein>
<evidence type="ECO:0000256" key="2">
    <source>
        <dbReference type="ARBA" id="ARBA00010199"/>
    </source>
</evidence>
<dbReference type="Pfam" id="PF01554">
    <property type="entry name" value="MatE"/>
    <property type="match status" value="2"/>
</dbReference>
<comment type="similarity">
    <text evidence="2 6">Belongs to the multi antimicrobial extrusion (MATE) (TC 2.A.66.1) family.</text>
</comment>
<dbReference type="GO" id="GO:0042910">
    <property type="term" value="F:xenobiotic transmembrane transporter activity"/>
    <property type="evidence" value="ECO:0007669"/>
    <property type="project" value="InterPro"/>
</dbReference>
<evidence type="ECO:0000256" key="5">
    <source>
        <dbReference type="ARBA" id="ARBA00023136"/>
    </source>
</evidence>
<accession>A0AAN9K6G8</accession>
<gene>
    <name evidence="8" type="ORF">RJT34_08008</name>
</gene>
<organism evidence="8 9">
    <name type="scientific">Clitoria ternatea</name>
    <name type="common">Butterfly pea</name>
    <dbReference type="NCBI Taxonomy" id="43366"/>
    <lineage>
        <taxon>Eukaryota</taxon>
        <taxon>Viridiplantae</taxon>
        <taxon>Streptophyta</taxon>
        <taxon>Embryophyta</taxon>
        <taxon>Tracheophyta</taxon>
        <taxon>Spermatophyta</taxon>
        <taxon>Magnoliopsida</taxon>
        <taxon>eudicotyledons</taxon>
        <taxon>Gunneridae</taxon>
        <taxon>Pentapetalae</taxon>
        <taxon>rosids</taxon>
        <taxon>fabids</taxon>
        <taxon>Fabales</taxon>
        <taxon>Fabaceae</taxon>
        <taxon>Papilionoideae</taxon>
        <taxon>50 kb inversion clade</taxon>
        <taxon>NPAAA clade</taxon>
        <taxon>indigoferoid/millettioid clade</taxon>
        <taxon>Phaseoleae</taxon>
        <taxon>Clitoria</taxon>
    </lineage>
</organism>
<dbReference type="PANTHER" id="PTHR11206">
    <property type="entry name" value="MULTIDRUG RESISTANCE PROTEIN"/>
    <property type="match status" value="1"/>
</dbReference>
<dbReference type="CDD" id="cd13132">
    <property type="entry name" value="MATE_eukaryotic"/>
    <property type="match status" value="1"/>
</dbReference>
<keyword evidence="9" id="KW-1185">Reference proteome</keyword>
<sequence>MPMDTPLLDNGSENINNSGNAEEEEEKAVKFVERFWFESKKLWKIAGPAILTCLCQYSLGALTQTFVGQVGELDLAAFSVENSAVAGFAFGVMLGMGSALETLCGQAYGAGQIRMLGVYMQRSFIILLTTALIMVPIYVWSPPILQLIGQTDEIAHAAGKFALWMIPQLFAYALNFPMQKFLQAQRKVLVMLCVSAAILVLHTIFSWLLILKFGLGLSGAAISINTSWWLIVILQFSYILITKSDGAWTGFTWLAFADLFAFVKLSLASAVMLCLEFWYLMILVVIAGRLKNPLVPVDALSICMNINGWDAMIAIGFNAAISVRVSNELGAGDYRAARFAVLVVSITSVSIGVVALILVLSTKDYFPYLFTSSSAVAKETTKLAALLSITVLLNSLQPVLSGVAVGAGWQSLVAYINVGCYYVIGLPLGIILGFTFGFRAEGIWSGMIGGIGLQTIILVIITSIRNWKREAEQAEGRVRKWGGSIAQNQ</sequence>
<keyword evidence="5 6" id="KW-0472">Membrane</keyword>
<evidence type="ECO:0000256" key="6">
    <source>
        <dbReference type="RuleBase" id="RU004914"/>
    </source>
</evidence>
<feature type="compositionally biased region" description="Low complexity" evidence="7">
    <location>
        <begin position="10"/>
        <end position="20"/>
    </location>
</feature>
<dbReference type="Proteomes" id="UP001359559">
    <property type="component" value="Unassembled WGS sequence"/>
</dbReference>
<evidence type="ECO:0000256" key="7">
    <source>
        <dbReference type="SAM" id="MobiDB-lite"/>
    </source>
</evidence>
<feature type="transmembrane region" description="Helical" evidence="6">
    <location>
        <begin position="253"/>
        <end position="286"/>
    </location>
</feature>
<feature type="region of interest" description="Disordered" evidence="7">
    <location>
        <begin position="1"/>
        <end position="23"/>
    </location>
</feature>
<dbReference type="InterPro" id="IPR002528">
    <property type="entry name" value="MATE_fam"/>
</dbReference>
<evidence type="ECO:0000256" key="1">
    <source>
        <dbReference type="ARBA" id="ARBA00004141"/>
    </source>
</evidence>
<keyword evidence="3 6" id="KW-0812">Transmembrane</keyword>
<comment type="caution">
    <text evidence="8">The sequence shown here is derived from an EMBL/GenBank/DDBJ whole genome shotgun (WGS) entry which is preliminary data.</text>
</comment>
<feature type="transmembrane region" description="Helical" evidence="6">
    <location>
        <begin position="339"/>
        <end position="360"/>
    </location>
</feature>
<dbReference type="GO" id="GO:0015297">
    <property type="term" value="F:antiporter activity"/>
    <property type="evidence" value="ECO:0007669"/>
    <property type="project" value="InterPro"/>
</dbReference>
<comment type="subcellular location">
    <subcellularLocation>
        <location evidence="1">Membrane</location>
        <topology evidence="1">Multi-pass membrane protein</topology>
    </subcellularLocation>
</comment>